<feature type="chain" id="PRO_5005893917" evidence="2">
    <location>
        <begin position="20"/>
        <end position="270"/>
    </location>
</feature>
<organism evidence="3 4">
    <name type="scientific">Strongyloides papillosus</name>
    <name type="common">Intestinal threadworm</name>
    <dbReference type="NCBI Taxonomy" id="174720"/>
    <lineage>
        <taxon>Eukaryota</taxon>
        <taxon>Metazoa</taxon>
        <taxon>Ecdysozoa</taxon>
        <taxon>Nematoda</taxon>
        <taxon>Chromadorea</taxon>
        <taxon>Rhabditida</taxon>
        <taxon>Tylenchina</taxon>
        <taxon>Panagrolaimomorpha</taxon>
        <taxon>Strongyloidoidea</taxon>
        <taxon>Strongyloididae</taxon>
        <taxon>Strongyloides</taxon>
    </lineage>
</organism>
<keyword evidence="1" id="KW-0812">Transmembrane</keyword>
<evidence type="ECO:0000313" key="3">
    <source>
        <dbReference type="Proteomes" id="UP000046392"/>
    </source>
</evidence>
<keyword evidence="2" id="KW-0732">Signal</keyword>
<reference evidence="4" key="1">
    <citation type="submission" date="2017-02" db="UniProtKB">
        <authorList>
            <consortium name="WormBaseParasite"/>
        </authorList>
    </citation>
    <scope>IDENTIFICATION</scope>
</reference>
<feature type="signal peptide" evidence="2">
    <location>
        <begin position="1"/>
        <end position="19"/>
    </location>
</feature>
<dbReference type="Proteomes" id="UP000046392">
    <property type="component" value="Unplaced"/>
</dbReference>
<dbReference type="PROSITE" id="PS51257">
    <property type="entry name" value="PROKAR_LIPOPROTEIN"/>
    <property type="match status" value="1"/>
</dbReference>
<evidence type="ECO:0000256" key="1">
    <source>
        <dbReference type="SAM" id="Phobius"/>
    </source>
</evidence>
<keyword evidence="1" id="KW-1133">Transmembrane helix</keyword>
<keyword evidence="1" id="KW-0472">Membrane</keyword>
<dbReference type="STRING" id="174720.A0A0N5B8C0"/>
<dbReference type="AlphaFoldDB" id="A0A0N5B8C0"/>
<name>A0A0N5B8C0_STREA</name>
<evidence type="ECO:0000256" key="2">
    <source>
        <dbReference type="SAM" id="SignalP"/>
    </source>
</evidence>
<sequence>MFLKFVCFLIFLFSCCIFCKNICIGYSDYAINKINYTGVNSTRECDNDICVYFNGFITYDHFDKFNEQNMSHTFRGNFVNCLKEFENFMYINKFMRWPKIEHDLKTCHDSKHGFNFRFIDKIDNYYGSFSLRCTKNEYYQKSFVEQSTKSTKYNDYLEKIYVNDNLDKTPSNDESFFGNTTPTDEILDPIEIKMNDIEENMFNESFPINHNYDTLDIENSYILPTDDSSDDELLYYQHNQELKNSDLKRIIFNFKNILFIFTLMFLTFFF</sequence>
<feature type="transmembrane region" description="Helical" evidence="1">
    <location>
        <begin position="250"/>
        <end position="269"/>
    </location>
</feature>
<evidence type="ECO:0000313" key="4">
    <source>
        <dbReference type="WBParaSite" id="SPAL_0000229300.1"/>
    </source>
</evidence>
<dbReference type="WBParaSite" id="SPAL_0000229300.1">
    <property type="protein sequence ID" value="SPAL_0000229300.1"/>
    <property type="gene ID" value="SPAL_0000229300"/>
</dbReference>
<accession>A0A0N5B8C0</accession>
<protein>
    <submittedName>
        <fullName evidence="4">Fam-e protein</fullName>
    </submittedName>
</protein>
<keyword evidence="3" id="KW-1185">Reference proteome</keyword>
<proteinExistence type="predicted"/>